<feature type="domain" description="B5" evidence="19">
    <location>
        <begin position="401"/>
        <end position="478"/>
    </location>
</feature>
<evidence type="ECO:0000259" key="19">
    <source>
        <dbReference type="PROSITE" id="PS51483"/>
    </source>
</evidence>
<dbReference type="Pfam" id="PF01588">
    <property type="entry name" value="tRNA_bind"/>
    <property type="match status" value="1"/>
</dbReference>
<evidence type="ECO:0000256" key="11">
    <source>
        <dbReference type="ARBA" id="ARBA00022884"/>
    </source>
</evidence>
<keyword evidence="9 15" id="KW-0067">ATP-binding</keyword>
<dbReference type="GO" id="GO:0005524">
    <property type="term" value="F:ATP binding"/>
    <property type="evidence" value="ECO:0007669"/>
    <property type="project" value="UniProtKB-UniRule"/>
</dbReference>
<dbReference type="SUPFAM" id="SSF56037">
    <property type="entry name" value="PheT/TilS domain"/>
    <property type="match status" value="1"/>
</dbReference>
<evidence type="ECO:0000256" key="6">
    <source>
        <dbReference type="ARBA" id="ARBA00022598"/>
    </source>
</evidence>
<dbReference type="Gene3D" id="3.50.40.10">
    <property type="entry name" value="Phenylalanyl-trna Synthetase, Chain B, domain 3"/>
    <property type="match status" value="1"/>
</dbReference>
<evidence type="ECO:0000256" key="1">
    <source>
        <dbReference type="ARBA" id="ARBA00004496"/>
    </source>
</evidence>
<gene>
    <name evidence="15" type="primary">pheT</name>
    <name evidence="20" type="ORF">HHT355_0459</name>
</gene>
<evidence type="ECO:0000256" key="15">
    <source>
        <dbReference type="HAMAP-Rule" id="MF_00283"/>
    </source>
</evidence>
<dbReference type="InterPro" id="IPR005146">
    <property type="entry name" value="B3/B4_tRNA-bd"/>
</dbReference>
<dbReference type="GO" id="GO:0016740">
    <property type="term" value="F:transferase activity"/>
    <property type="evidence" value="ECO:0007669"/>
    <property type="project" value="UniProtKB-ARBA"/>
</dbReference>
<reference evidence="20 21" key="1">
    <citation type="submission" date="2015-06" db="EMBL/GenBank/DDBJ databases">
        <authorList>
            <person name="Wibberg Daniel"/>
        </authorList>
    </citation>
    <scope>NUCLEOTIDE SEQUENCE [LARGE SCALE GENOMIC DNA]</scope>
    <source>
        <strain evidence="20 21">T3/55T</strain>
    </source>
</reference>
<keyword evidence="21" id="KW-1185">Reference proteome</keyword>
<dbReference type="InterPro" id="IPR005147">
    <property type="entry name" value="tRNA_synthase_B5-dom"/>
</dbReference>
<dbReference type="SMART" id="SM00874">
    <property type="entry name" value="B5"/>
    <property type="match status" value="1"/>
</dbReference>
<dbReference type="GO" id="GO:0140096">
    <property type="term" value="F:catalytic activity, acting on a protein"/>
    <property type="evidence" value="ECO:0007669"/>
    <property type="project" value="UniProtKB-ARBA"/>
</dbReference>
<name>A0A0H5SE34_HERHM</name>
<dbReference type="InterPro" id="IPR020825">
    <property type="entry name" value="Phe-tRNA_synthase-like_B3/B4"/>
</dbReference>
<comment type="catalytic activity">
    <reaction evidence="14 15">
        <text>tRNA(Phe) + L-phenylalanine + ATP = L-phenylalanyl-tRNA(Phe) + AMP + diphosphate + H(+)</text>
        <dbReference type="Rhea" id="RHEA:19413"/>
        <dbReference type="Rhea" id="RHEA-COMP:9668"/>
        <dbReference type="Rhea" id="RHEA-COMP:9699"/>
        <dbReference type="ChEBI" id="CHEBI:15378"/>
        <dbReference type="ChEBI" id="CHEBI:30616"/>
        <dbReference type="ChEBI" id="CHEBI:33019"/>
        <dbReference type="ChEBI" id="CHEBI:58095"/>
        <dbReference type="ChEBI" id="CHEBI:78442"/>
        <dbReference type="ChEBI" id="CHEBI:78531"/>
        <dbReference type="ChEBI" id="CHEBI:456215"/>
        <dbReference type="EC" id="6.1.1.20"/>
    </reaction>
</comment>
<dbReference type="AlphaFoldDB" id="A0A0H5SE34"/>
<dbReference type="GO" id="GO:0006432">
    <property type="term" value="P:phenylalanyl-tRNA aminoacylation"/>
    <property type="evidence" value="ECO:0007669"/>
    <property type="project" value="UniProtKB-UniRule"/>
</dbReference>
<dbReference type="InterPro" id="IPR009061">
    <property type="entry name" value="DNA-bd_dom_put_sf"/>
</dbReference>
<organism evidence="20 21">
    <name type="scientific">Herbinix hemicellulosilytica</name>
    <dbReference type="NCBI Taxonomy" id="1564487"/>
    <lineage>
        <taxon>Bacteria</taxon>
        <taxon>Bacillati</taxon>
        <taxon>Bacillota</taxon>
        <taxon>Clostridia</taxon>
        <taxon>Lachnospirales</taxon>
        <taxon>Lachnospiraceae</taxon>
        <taxon>Herbinix</taxon>
    </lineage>
</organism>
<dbReference type="InterPro" id="IPR012340">
    <property type="entry name" value="NA-bd_OB-fold"/>
</dbReference>
<dbReference type="InterPro" id="IPR045060">
    <property type="entry name" value="Phe-tRNA-ligase_IIc_bsu"/>
</dbReference>
<keyword evidence="4 15" id="KW-0963">Cytoplasm</keyword>
<protein>
    <recommendedName>
        <fullName evidence="15">Phenylalanine--tRNA ligase beta subunit</fullName>
        <ecNumber evidence="15">6.1.1.20</ecNumber>
    </recommendedName>
    <alternativeName>
        <fullName evidence="15">Phenylalanyl-tRNA synthetase beta subunit</fullName>
        <shortName evidence="15">PheRS</shortName>
    </alternativeName>
</protein>
<evidence type="ECO:0000256" key="3">
    <source>
        <dbReference type="ARBA" id="ARBA00011209"/>
    </source>
</evidence>
<keyword evidence="12 15" id="KW-0648">Protein biosynthesis</keyword>
<evidence type="ECO:0000256" key="14">
    <source>
        <dbReference type="ARBA" id="ARBA00049255"/>
    </source>
</evidence>
<dbReference type="PANTHER" id="PTHR10947">
    <property type="entry name" value="PHENYLALANYL-TRNA SYNTHETASE BETA CHAIN AND LEUCINE-RICH REPEAT-CONTAINING PROTEIN 47"/>
    <property type="match status" value="1"/>
</dbReference>
<dbReference type="EMBL" id="CVTD020000008">
    <property type="protein sequence ID" value="CRZ33664.1"/>
    <property type="molecule type" value="Genomic_DNA"/>
</dbReference>
<dbReference type="OrthoDB" id="9805455at2"/>
<evidence type="ECO:0000256" key="5">
    <source>
        <dbReference type="ARBA" id="ARBA00022555"/>
    </source>
</evidence>
<dbReference type="RefSeq" id="WP_103201829.1">
    <property type="nucleotide sequence ID" value="NZ_CVTD020000008.1"/>
</dbReference>
<evidence type="ECO:0000256" key="2">
    <source>
        <dbReference type="ARBA" id="ARBA00008653"/>
    </source>
</evidence>
<dbReference type="Pfam" id="PF03484">
    <property type="entry name" value="B5"/>
    <property type="match status" value="1"/>
</dbReference>
<dbReference type="Gene3D" id="3.30.70.380">
    <property type="entry name" value="Ferrodoxin-fold anticodon-binding domain"/>
    <property type="match status" value="1"/>
</dbReference>
<accession>A0A0H5SE34</accession>
<evidence type="ECO:0000256" key="16">
    <source>
        <dbReference type="PROSITE-ProRule" id="PRU00209"/>
    </source>
</evidence>
<dbReference type="GO" id="GO:0000287">
    <property type="term" value="F:magnesium ion binding"/>
    <property type="evidence" value="ECO:0007669"/>
    <property type="project" value="UniProtKB-UniRule"/>
</dbReference>
<dbReference type="InterPro" id="IPR005121">
    <property type="entry name" value="Fdx_antiC-bd"/>
</dbReference>
<evidence type="ECO:0000256" key="13">
    <source>
        <dbReference type="ARBA" id="ARBA00023146"/>
    </source>
</evidence>
<dbReference type="InterPro" id="IPR033714">
    <property type="entry name" value="tRNA_bind_bactPheRS"/>
</dbReference>
<proteinExistence type="inferred from homology"/>
<dbReference type="InterPro" id="IPR004532">
    <property type="entry name" value="Phe-tRNA-ligase_IIc_bsu_bact"/>
</dbReference>
<dbReference type="Gene3D" id="2.40.50.140">
    <property type="entry name" value="Nucleic acid-binding proteins"/>
    <property type="match status" value="1"/>
</dbReference>
<comment type="similarity">
    <text evidence="2 15">Belongs to the phenylalanyl-tRNA synthetase beta subunit family. Type 1 subfamily.</text>
</comment>
<keyword evidence="13 15" id="KW-0030">Aminoacyl-tRNA synthetase</keyword>
<dbReference type="InterPro" id="IPR045864">
    <property type="entry name" value="aa-tRNA-synth_II/BPL/LPL"/>
</dbReference>
<feature type="binding site" evidence="15">
    <location>
        <position position="466"/>
    </location>
    <ligand>
        <name>Mg(2+)</name>
        <dbReference type="ChEBI" id="CHEBI:18420"/>
        <note>shared with alpha subunit</note>
    </ligand>
</feature>
<keyword evidence="8 15" id="KW-0547">Nucleotide-binding</keyword>
<feature type="binding site" evidence="15">
    <location>
        <position position="462"/>
    </location>
    <ligand>
        <name>Mg(2+)</name>
        <dbReference type="ChEBI" id="CHEBI:18420"/>
        <note>shared with alpha subunit</note>
    </ligand>
</feature>
<dbReference type="SUPFAM" id="SSF55681">
    <property type="entry name" value="Class II aaRS and biotin synthetases"/>
    <property type="match status" value="1"/>
</dbReference>
<feature type="domain" description="TRNA-binding" evidence="17">
    <location>
        <begin position="40"/>
        <end position="147"/>
    </location>
</feature>
<dbReference type="PROSITE" id="PS51483">
    <property type="entry name" value="B5"/>
    <property type="match status" value="1"/>
</dbReference>
<evidence type="ECO:0000256" key="12">
    <source>
        <dbReference type="ARBA" id="ARBA00022917"/>
    </source>
</evidence>
<dbReference type="HAMAP" id="MF_00283">
    <property type="entry name" value="Phe_tRNA_synth_beta1"/>
    <property type="match status" value="1"/>
</dbReference>
<keyword evidence="6 15" id="KW-0436">Ligase</keyword>
<comment type="subunit">
    <text evidence="3 15">Tetramer of two alpha and two beta subunits.</text>
</comment>
<keyword evidence="5 16" id="KW-0820">tRNA-binding</keyword>
<dbReference type="CDD" id="cd02796">
    <property type="entry name" value="tRNA_bind_bactPheRS"/>
    <property type="match status" value="1"/>
</dbReference>
<dbReference type="GO" id="GO:0009328">
    <property type="term" value="C:phenylalanine-tRNA ligase complex"/>
    <property type="evidence" value="ECO:0007669"/>
    <property type="project" value="TreeGrafter"/>
</dbReference>
<dbReference type="InterPro" id="IPR002547">
    <property type="entry name" value="tRNA-bd_dom"/>
</dbReference>
<dbReference type="Pfam" id="PF03483">
    <property type="entry name" value="B3_4"/>
    <property type="match status" value="1"/>
</dbReference>
<dbReference type="PROSITE" id="PS51447">
    <property type="entry name" value="FDX_ACB"/>
    <property type="match status" value="1"/>
</dbReference>
<evidence type="ECO:0000256" key="8">
    <source>
        <dbReference type="ARBA" id="ARBA00022741"/>
    </source>
</evidence>
<dbReference type="SUPFAM" id="SSF54991">
    <property type="entry name" value="Anticodon-binding domain of PheRS"/>
    <property type="match status" value="1"/>
</dbReference>
<dbReference type="SUPFAM" id="SSF50249">
    <property type="entry name" value="Nucleic acid-binding proteins"/>
    <property type="match status" value="1"/>
</dbReference>
<sequence length="793" mass="90021">MLISMNWISEFVDLSGVDIKDLINRFTLSTAEVEDIYEKGKDIKDVVVGKIVEVNDHPNSKKLHLVKVDIGSEVVECVCGAPNVYVGAVVPFAKLGGRVGDLEIKEVPIAGVISRGMCCSEKELGISDDNSGLMIIEEDYPLGTDIKKFMQLEDIVFEVDNKSLTNRPDLWGHYGIAREIAAILKRPLKPLELADTSVYKDLPSVDVKVEDTDKVYRFSCITMDNITKKKSPVNMRIRLTYCGMRPINLLADLTNYLMMEIGQPMHAYDNRKVKEIRVKTFNEPVEFLTLDGVLRKIDTETLMICNAKEPIGIAGIMGGELSSIADDTTSLLLESANFDATSVRKSAMRLGLRTDASSRYEKTLDPEMTVTAIERFMKLLMDIDPGVKVTSSLTDNYVKHYDKITIDFDKAYIDKYTGIDISSDMMEETLRNLGFEVNRQGDNFSVVVPSWRATKDVTIKADIVEEITRIYGYDNFEIRSTKSLLTPVRHSVERDNEYRIKQLLSTKYDMNEVHSYIWYETKLNKELGIVTEPNIRIINSVTAENDTIRATMIPTLLGFVYKNVDTYPEMGMYEIGRVADGLKEDGLCNERKRLGIVLASKKMSEKDVFFKLKEAIEQVMIDIKNITPVFVENNEINKYNYVHPVNSAGILLKEQEIGYISVLNPKIRNNIDKKLNVVFAEIDIDDMEKVSAVPLKFKEVSKYPGVTVDLSLLVDKSMRYETLAGYINEYPCEYLSKYYLIDIFEDEKLLPGKKSMTVRFEFVSMERTLEGNEIQSMVDGLLASLKDKNIELR</sequence>
<dbReference type="InterPro" id="IPR041616">
    <property type="entry name" value="PheRS_beta_core"/>
</dbReference>
<dbReference type="InterPro" id="IPR036690">
    <property type="entry name" value="Fdx_antiC-bd_sf"/>
</dbReference>
<dbReference type="Pfam" id="PF17759">
    <property type="entry name" value="tRNA_synthFbeta"/>
    <property type="match status" value="1"/>
</dbReference>
<dbReference type="GO" id="GO:0000049">
    <property type="term" value="F:tRNA binding"/>
    <property type="evidence" value="ECO:0007669"/>
    <property type="project" value="UniProtKB-UniRule"/>
</dbReference>
<dbReference type="GO" id="GO:0004826">
    <property type="term" value="F:phenylalanine-tRNA ligase activity"/>
    <property type="evidence" value="ECO:0007669"/>
    <property type="project" value="UniProtKB-UniRule"/>
</dbReference>
<dbReference type="PROSITE" id="PS50886">
    <property type="entry name" value="TRBD"/>
    <property type="match status" value="1"/>
</dbReference>
<keyword evidence="7 15" id="KW-0479">Metal-binding</keyword>
<dbReference type="Gene3D" id="3.30.56.10">
    <property type="match status" value="2"/>
</dbReference>
<evidence type="ECO:0000259" key="17">
    <source>
        <dbReference type="PROSITE" id="PS50886"/>
    </source>
</evidence>
<keyword evidence="10 15" id="KW-0460">Magnesium</keyword>
<dbReference type="SUPFAM" id="SSF46955">
    <property type="entry name" value="Putative DNA-binding domain"/>
    <property type="match status" value="1"/>
</dbReference>
<evidence type="ECO:0000256" key="10">
    <source>
        <dbReference type="ARBA" id="ARBA00022842"/>
    </source>
</evidence>
<comment type="subcellular location">
    <subcellularLocation>
        <location evidence="1 15">Cytoplasm</location>
    </subcellularLocation>
</comment>
<dbReference type="SMART" id="SM00873">
    <property type="entry name" value="B3_4"/>
    <property type="match status" value="1"/>
</dbReference>
<evidence type="ECO:0000259" key="18">
    <source>
        <dbReference type="PROSITE" id="PS51447"/>
    </source>
</evidence>
<evidence type="ECO:0000256" key="7">
    <source>
        <dbReference type="ARBA" id="ARBA00022723"/>
    </source>
</evidence>
<dbReference type="PANTHER" id="PTHR10947:SF0">
    <property type="entry name" value="PHENYLALANINE--TRNA LIGASE BETA SUBUNIT"/>
    <property type="match status" value="1"/>
</dbReference>
<comment type="cofactor">
    <cofactor evidence="15">
        <name>Mg(2+)</name>
        <dbReference type="ChEBI" id="CHEBI:18420"/>
    </cofactor>
    <text evidence="15">Binds 2 magnesium ions per tetramer.</text>
</comment>
<dbReference type="Gene3D" id="3.30.930.10">
    <property type="entry name" value="Bira Bifunctional Protein, Domain 2"/>
    <property type="match status" value="1"/>
</dbReference>
<evidence type="ECO:0000256" key="9">
    <source>
        <dbReference type="ARBA" id="ARBA00022840"/>
    </source>
</evidence>
<dbReference type="Proteomes" id="UP000236497">
    <property type="component" value="Unassembled WGS sequence"/>
</dbReference>
<dbReference type="EC" id="6.1.1.20" evidence="15"/>
<evidence type="ECO:0000313" key="20">
    <source>
        <dbReference type="EMBL" id="CRZ33664.1"/>
    </source>
</evidence>
<evidence type="ECO:0000313" key="21">
    <source>
        <dbReference type="Proteomes" id="UP000236497"/>
    </source>
</evidence>
<feature type="binding site" evidence="15">
    <location>
        <position position="465"/>
    </location>
    <ligand>
        <name>Mg(2+)</name>
        <dbReference type="ChEBI" id="CHEBI:18420"/>
        <note>shared with alpha subunit</note>
    </ligand>
</feature>
<dbReference type="SMART" id="SM00896">
    <property type="entry name" value="FDX-ACB"/>
    <property type="match status" value="1"/>
</dbReference>
<evidence type="ECO:0000256" key="4">
    <source>
        <dbReference type="ARBA" id="ARBA00022490"/>
    </source>
</evidence>
<feature type="domain" description="FDX-ACB" evidence="18">
    <location>
        <begin position="701"/>
        <end position="793"/>
    </location>
</feature>
<dbReference type="NCBIfam" id="TIGR00472">
    <property type="entry name" value="pheT_bact"/>
    <property type="match status" value="1"/>
</dbReference>
<keyword evidence="11 16" id="KW-0694">RNA-binding</keyword>
<feature type="binding site" evidence="15">
    <location>
        <position position="456"/>
    </location>
    <ligand>
        <name>Mg(2+)</name>
        <dbReference type="ChEBI" id="CHEBI:18420"/>
        <note>shared with alpha subunit</note>
    </ligand>
</feature>
<dbReference type="Pfam" id="PF03147">
    <property type="entry name" value="FDX-ACB"/>
    <property type="match status" value="1"/>
</dbReference>